<dbReference type="Gene3D" id="1.20.1250.20">
    <property type="entry name" value="MFS general substrate transporter like domains"/>
    <property type="match status" value="1"/>
</dbReference>
<feature type="transmembrane region" description="Helical" evidence="7">
    <location>
        <begin position="9"/>
        <end position="31"/>
    </location>
</feature>
<dbReference type="GO" id="GO:0005886">
    <property type="term" value="C:plasma membrane"/>
    <property type="evidence" value="ECO:0007669"/>
    <property type="project" value="UniProtKB-SubCell"/>
</dbReference>
<feature type="transmembrane region" description="Helical" evidence="7">
    <location>
        <begin position="75"/>
        <end position="93"/>
    </location>
</feature>
<dbReference type="AlphaFoldDB" id="A0A6V8SNQ4"/>
<keyword evidence="10" id="KW-1185">Reference proteome</keyword>
<name>A0A6V8SNQ4_9CLOT</name>
<evidence type="ECO:0000256" key="1">
    <source>
        <dbReference type="ARBA" id="ARBA00004651"/>
    </source>
</evidence>
<reference evidence="9 10" key="1">
    <citation type="submission" date="2020-07" db="EMBL/GenBank/DDBJ databases">
        <title>A new beta-1,3-glucan-decomposing anaerobic bacterium isolated from anoxic soil subjected to biological soil disinfestation.</title>
        <authorList>
            <person name="Ueki A."/>
            <person name="Tonouchi A."/>
        </authorList>
    </citation>
    <scope>NUCLEOTIDE SEQUENCE [LARGE SCALE GENOMIC DNA]</scope>
    <source>
        <strain evidence="9 10">TW1</strain>
    </source>
</reference>
<dbReference type="InterPro" id="IPR020846">
    <property type="entry name" value="MFS_dom"/>
</dbReference>
<dbReference type="PROSITE" id="PS50850">
    <property type="entry name" value="MFS"/>
    <property type="match status" value="1"/>
</dbReference>
<evidence type="ECO:0000256" key="6">
    <source>
        <dbReference type="ARBA" id="ARBA00023136"/>
    </source>
</evidence>
<feature type="transmembrane region" description="Helical" evidence="7">
    <location>
        <begin position="245"/>
        <end position="266"/>
    </location>
</feature>
<keyword evidence="5 7" id="KW-1133">Transmembrane helix</keyword>
<feature type="transmembrane region" description="Helical" evidence="7">
    <location>
        <begin position="371"/>
        <end position="389"/>
    </location>
</feature>
<evidence type="ECO:0000313" key="10">
    <source>
        <dbReference type="Proteomes" id="UP000580568"/>
    </source>
</evidence>
<feature type="transmembrane region" description="Helical" evidence="7">
    <location>
        <begin position="140"/>
        <end position="160"/>
    </location>
</feature>
<feature type="transmembrane region" description="Helical" evidence="7">
    <location>
        <begin position="299"/>
        <end position="320"/>
    </location>
</feature>
<evidence type="ECO:0000256" key="7">
    <source>
        <dbReference type="SAM" id="Phobius"/>
    </source>
</evidence>
<evidence type="ECO:0000256" key="5">
    <source>
        <dbReference type="ARBA" id="ARBA00022989"/>
    </source>
</evidence>
<dbReference type="EMBL" id="BLZR01000002">
    <property type="protein sequence ID" value="GFP78441.1"/>
    <property type="molecule type" value="Genomic_DNA"/>
</dbReference>
<keyword evidence="6 7" id="KW-0472">Membrane</keyword>
<feature type="transmembrane region" description="Helical" evidence="7">
    <location>
        <begin position="210"/>
        <end position="233"/>
    </location>
</feature>
<evidence type="ECO:0000313" key="9">
    <source>
        <dbReference type="EMBL" id="GFP78441.1"/>
    </source>
</evidence>
<feature type="transmembrane region" description="Helical" evidence="7">
    <location>
        <begin position="332"/>
        <end position="351"/>
    </location>
</feature>
<feature type="transmembrane region" description="Helical" evidence="7">
    <location>
        <begin position="37"/>
        <end position="63"/>
    </location>
</feature>
<feature type="domain" description="Major facilitator superfamily (MFS) profile" evidence="8">
    <location>
        <begin position="9"/>
        <end position="394"/>
    </location>
</feature>
<dbReference type="RefSeq" id="WP_183279941.1">
    <property type="nucleotide sequence ID" value="NZ_BLZR01000002.1"/>
</dbReference>
<proteinExistence type="predicted"/>
<keyword evidence="4 7" id="KW-0812">Transmembrane</keyword>
<dbReference type="PANTHER" id="PTHR23517:SF3">
    <property type="entry name" value="INTEGRAL MEMBRANE TRANSPORT PROTEIN"/>
    <property type="match status" value="1"/>
</dbReference>
<dbReference type="InterPro" id="IPR011701">
    <property type="entry name" value="MFS"/>
</dbReference>
<dbReference type="CDD" id="cd06174">
    <property type="entry name" value="MFS"/>
    <property type="match status" value="1"/>
</dbReference>
<feature type="transmembrane region" description="Helical" evidence="7">
    <location>
        <begin position="166"/>
        <end position="190"/>
    </location>
</feature>
<organism evidence="9 10">
    <name type="scientific">Clostridium fungisolvens</name>
    <dbReference type="NCBI Taxonomy" id="1604897"/>
    <lineage>
        <taxon>Bacteria</taxon>
        <taxon>Bacillati</taxon>
        <taxon>Bacillota</taxon>
        <taxon>Clostridia</taxon>
        <taxon>Eubacteriales</taxon>
        <taxon>Clostridiaceae</taxon>
        <taxon>Clostridium</taxon>
    </lineage>
</organism>
<keyword evidence="2" id="KW-0813">Transport</keyword>
<keyword evidence="3" id="KW-1003">Cell membrane</keyword>
<gene>
    <name evidence="9" type="ORF">bsdtw1_04666</name>
</gene>
<evidence type="ECO:0000256" key="2">
    <source>
        <dbReference type="ARBA" id="ARBA00022448"/>
    </source>
</evidence>
<dbReference type="InterPro" id="IPR036259">
    <property type="entry name" value="MFS_trans_sf"/>
</dbReference>
<dbReference type="SUPFAM" id="SSF103473">
    <property type="entry name" value="MFS general substrate transporter"/>
    <property type="match status" value="1"/>
</dbReference>
<evidence type="ECO:0000256" key="4">
    <source>
        <dbReference type="ARBA" id="ARBA00022692"/>
    </source>
</evidence>
<dbReference type="Proteomes" id="UP000580568">
    <property type="component" value="Unassembled WGS sequence"/>
</dbReference>
<feature type="transmembrane region" description="Helical" evidence="7">
    <location>
        <begin position="99"/>
        <end position="120"/>
    </location>
</feature>
<sequence>MVLNNKRNFFIIDFFVAFLVVFGVVMFLPMFQSLQNIFGVSVSSIAWLPNIGYLSMILFPAVAGKVMNKIGAKKSLLLFIVVWIIGISVEIIALNNVSYFMFCGGRLIEALAEASFFPILLSMNKIVMKEEKDGKLGSSLVEIGSAIGGLVAAVVAGYFLDSPKTFLLIPIVIGALTWIFVFSSISEVSIEEDHQANNKLLEIKENKFDYISLLFMIFMTQITFAASQVYLSYYMESFNASNSTGLVISIEQILIATGAMSPMVLLRYFSFSAIRNTLIGVFMVCSIILSLHVSLPLSILALSSICLIVGIGFSTLNIYISKTVVTNASQKISFYTAVRFAGGFALSFFWGNYIDKYKALGYNYIKIFNNLYMMMAVLVVIISVIVVIMQNQNKKFWSEKN</sequence>
<dbReference type="GO" id="GO:0022857">
    <property type="term" value="F:transmembrane transporter activity"/>
    <property type="evidence" value="ECO:0007669"/>
    <property type="project" value="InterPro"/>
</dbReference>
<comment type="subcellular location">
    <subcellularLocation>
        <location evidence="1">Cell membrane</location>
        <topology evidence="1">Multi-pass membrane protein</topology>
    </subcellularLocation>
</comment>
<protein>
    <recommendedName>
        <fullName evidence="8">Major facilitator superfamily (MFS) profile domain-containing protein</fullName>
    </recommendedName>
</protein>
<comment type="caution">
    <text evidence="9">The sequence shown here is derived from an EMBL/GenBank/DDBJ whole genome shotgun (WGS) entry which is preliminary data.</text>
</comment>
<dbReference type="InterPro" id="IPR050171">
    <property type="entry name" value="MFS_Transporters"/>
</dbReference>
<feature type="transmembrane region" description="Helical" evidence="7">
    <location>
        <begin position="273"/>
        <end position="293"/>
    </location>
</feature>
<evidence type="ECO:0000256" key="3">
    <source>
        <dbReference type="ARBA" id="ARBA00022475"/>
    </source>
</evidence>
<dbReference type="PANTHER" id="PTHR23517">
    <property type="entry name" value="RESISTANCE PROTEIN MDTM, PUTATIVE-RELATED-RELATED"/>
    <property type="match status" value="1"/>
</dbReference>
<accession>A0A6V8SNQ4</accession>
<evidence type="ECO:0000259" key="8">
    <source>
        <dbReference type="PROSITE" id="PS50850"/>
    </source>
</evidence>
<dbReference type="Pfam" id="PF07690">
    <property type="entry name" value="MFS_1"/>
    <property type="match status" value="1"/>
</dbReference>